<evidence type="ECO:0000313" key="1">
    <source>
        <dbReference type="EMBL" id="MFC1409626.1"/>
    </source>
</evidence>
<evidence type="ECO:0000313" key="2">
    <source>
        <dbReference type="Proteomes" id="UP001592582"/>
    </source>
</evidence>
<sequence>MATHLQNLRRAGALALLLAIAGTPAWAAAGPSPRPAVQAEQMHAPSAEKGGAGADDSMPGIIPIGLGLLLTGIACYKHRGLPSSGH</sequence>
<protein>
    <submittedName>
        <fullName evidence="1">Uncharacterized protein</fullName>
    </submittedName>
</protein>
<accession>A0ABV6V7M7</accession>
<dbReference type="EMBL" id="JBHEZX010000004">
    <property type="protein sequence ID" value="MFC1409626.1"/>
    <property type="molecule type" value="Genomic_DNA"/>
</dbReference>
<gene>
    <name evidence="1" type="ORF">ACEZDG_10050</name>
</gene>
<comment type="caution">
    <text evidence="1">The sequence shown here is derived from an EMBL/GenBank/DDBJ whole genome shotgun (WGS) entry which is preliminary data.</text>
</comment>
<keyword evidence="2" id="KW-1185">Reference proteome</keyword>
<proteinExistence type="predicted"/>
<reference evidence="1 2" key="1">
    <citation type="submission" date="2024-09" db="EMBL/GenBank/DDBJ databases">
        <authorList>
            <person name="Lee S.D."/>
        </authorList>
    </citation>
    <scope>NUCLEOTIDE SEQUENCE [LARGE SCALE GENOMIC DNA]</scope>
    <source>
        <strain evidence="1 2">N1-1</strain>
    </source>
</reference>
<dbReference type="Proteomes" id="UP001592582">
    <property type="component" value="Unassembled WGS sequence"/>
</dbReference>
<organism evidence="1 2">
    <name type="scientific">Streptacidiphilus alkalitolerans</name>
    <dbReference type="NCBI Taxonomy" id="3342712"/>
    <lineage>
        <taxon>Bacteria</taxon>
        <taxon>Bacillati</taxon>
        <taxon>Actinomycetota</taxon>
        <taxon>Actinomycetes</taxon>
        <taxon>Kitasatosporales</taxon>
        <taxon>Streptomycetaceae</taxon>
        <taxon>Streptacidiphilus</taxon>
    </lineage>
</organism>
<name>A0ABV6V7M7_9ACTN</name>